<evidence type="ECO:0000313" key="6">
    <source>
        <dbReference type="Proteomes" id="UP000290540"/>
    </source>
</evidence>
<dbReference type="Proteomes" id="UP000290540">
    <property type="component" value="Unassembled WGS sequence"/>
</dbReference>
<dbReference type="PANTHER" id="PTHR24198:SF194">
    <property type="entry name" value="INVERSIN-A"/>
    <property type="match status" value="1"/>
</dbReference>
<organism evidence="5 6">
    <name type="scientific">Fusarium oxysporum f. sp. narcissi</name>
    <dbReference type="NCBI Taxonomy" id="451672"/>
    <lineage>
        <taxon>Eukaryota</taxon>
        <taxon>Fungi</taxon>
        <taxon>Dikarya</taxon>
        <taxon>Ascomycota</taxon>
        <taxon>Pezizomycotina</taxon>
        <taxon>Sordariomycetes</taxon>
        <taxon>Hypocreomycetidae</taxon>
        <taxon>Hypocreales</taxon>
        <taxon>Nectriaceae</taxon>
        <taxon>Fusarium</taxon>
        <taxon>Fusarium oxysporum species complex</taxon>
    </lineage>
</organism>
<evidence type="ECO:0008006" key="7">
    <source>
        <dbReference type="Google" id="ProtNLM"/>
    </source>
</evidence>
<gene>
    <name evidence="5" type="ORF">BFJ63_vAg14901</name>
</gene>
<dbReference type="Pfam" id="PF00023">
    <property type="entry name" value="Ank"/>
    <property type="match status" value="1"/>
</dbReference>
<dbReference type="SUPFAM" id="SSF48403">
    <property type="entry name" value="Ankyrin repeat"/>
    <property type="match status" value="1"/>
</dbReference>
<reference evidence="5 6" key="1">
    <citation type="submission" date="2016-12" db="EMBL/GenBank/DDBJ databases">
        <title>Draft genome sequence of Fusarium oxysporum causing rot on Narcissus.</title>
        <authorList>
            <person name="Armitage A.D."/>
            <person name="Taylor A."/>
            <person name="Clarkson J.P."/>
            <person name="Harrison R.J."/>
            <person name="Jackson A.C."/>
        </authorList>
    </citation>
    <scope>NUCLEOTIDE SEQUENCE [LARGE SCALE GENOMIC DNA]</scope>
    <source>
        <strain evidence="5 6">N139</strain>
    </source>
</reference>
<feature type="region of interest" description="Disordered" evidence="4">
    <location>
        <begin position="1"/>
        <end position="41"/>
    </location>
</feature>
<name>A0A4Q2VDH5_FUSOX</name>
<proteinExistence type="predicted"/>
<evidence type="ECO:0000256" key="2">
    <source>
        <dbReference type="ARBA" id="ARBA00023043"/>
    </source>
</evidence>
<dbReference type="SMART" id="SM00248">
    <property type="entry name" value="ANK"/>
    <property type="match status" value="5"/>
</dbReference>
<evidence type="ECO:0000313" key="5">
    <source>
        <dbReference type="EMBL" id="RYC82193.1"/>
    </source>
</evidence>
<feature type="compositionally biased region" description="Basic and acidic residues" evidence="4">
    <location>
        <begin position="25"/>
        <end position="35"/>
    </location>
</feature>
<dbReference type="PROSITE" id="PS50088">
    <property type="entry name" value="ANK_REPEAT"/>
    <property type="match status" value="1"/>
</dbReference>
<dbReference type="PANTHER" id="PTHR24198">
    <property type="entry name" value="ANKYRIN REPEAT AND PROTEIN KINASE DOMAIN-CONTAINING PROTEIN"/>
    <property type="match status" value="1"/>
</dbReference>
<evidence type="ECO:0000256" key="1">
    <source>
        <dbReference type="ARBA" id="ARBA00022737"/>
    </source>
</evidence>
<accession>A0A4Q2VDH5</accession>
<comment type="caution">
    <text evidence="5">The sequence shown here is derived from an EMBL/GenBank/DDBJ whole genome shotgun (WGS) entry which is preliminary data.</text>
</comment>
<evidence type="ECO:0000256" key="4">
    <source>
        <dbReference type="SAM" id="MobiDB-lite"/>
    </source>
</evidence>
<dbReference type="AlphaFoldDB" id="A0A4Q2VDH5"/>
<keyword evidence="2 3" id="KW-0040">ANK repeat</keyword>
<dbReference type="Pfam" id="PF12796">
    <property type="entry name" value="Ank_2"/>
    <property type="match status" value="1"/>
</dbReference>
<evidence type="ECO:0000256" key="3">
    <source>
        <dbReference type="PROSITE-ProRule" id="PRU00023"/>
    </source>
</evidence>
<sequence length="389" mass="44037">MTCGSEEYPRKRKTDCPLPPSYGQEHPEKRVKAIQDDPPSSQAEANAINLELTPLFEAASNGDNERIKELLQSPDADINQTCFGKTALEASLISRHESAALLLMDLGAELDFKDGSNALCAASYYGLKKVAQKAIEKGLDVNEPFYLKYPILLAVKGGYAEMVEYLLQQGAEISQFRVHPQDEFVTEDSENPFLLAWYWQRYDIFLLLLDATLTRECRKTEWVHIGPLSPLSEGDPRKRLAERLTIWLQSRSSELIDDEAEHEGPDVVISRTLELVFGRGMYLCGDNILVGLLIEKNAPLPESVLGYLRGQWNEMKSYPYRMSSKLRHRPTILEITFTALPLIQQSNEGDCWLIRVANALKKEGLPLTYDSLEQKLGQRWSLMQMTIPV</sequence>
<feature type="repeat" description="ANK" evidence="3">
    <location>
        <begin position="146"/>
        <end position="178"/>
    </location>
</feature>
<protein>
    <recommendedName>
        <fullName evidence="7">Ankyrin repeat protein</fullName>
    </recommendedName>
</protein>
<dbReference type="InterPro" id="IPR002110">
    <property type="entry name" value="Ankyrin_rpt"/>
</dbReference>
<dbReference type="Gene3D" id="1.25.40.20">
    <property type="entry name" value="Ankyrin repeat-containing domain"/>
    <property type="match status" value="1"/>
</dbReference>
<dbReference type="InterPro" id="IPR036770">
    <property type="entry name" value="Ankyrin_rpt-contain_sf"/>
</dbReference>
<keyword evidence="1" id="KW-0677">Repeat</keyword>
<dbReference type="EMBL" id="MQTW01000197">
    <property type="protein sequence ID" value="RYC82193.1"/>
    <property type="molecule type" value="Genomic_DNA"/>
</dbReference>